<dbReference type="Gene3D" id="3.40.50.170">
    <property type="entry name" value="Formyl transferase, N-terminal domain"/>
    <property type="match status" value="1"/>
</dbReference>
<dbReference type="AlphaFoldDB" id="A0AAJ6AJ76"/>
<dbReference type="Proteomes" id="UP001224674">
    <property type="component" value="Chromosome"/>
</dbReference>
<sequence length="637" mass="70433">MEVEKTSPDVILSTLVDHGIDQTTVVGVTSSSDAGAFAAAALARRMGLPGPDPAAVETARDKYAARRALADTTLNPWFADAGEVDWAESLRRCPDGLVAKPQRGTGSMEVSIIRAPEDLPASVPSPGQMLLEERVPGAEYSAEFLGSICLGVCLKRTNGLGLELGHEFPASDDEDLQHQLTRAATQAMSALELDGCAAHVELIRDVRTGHIKVIEINPRLAGGRIPDLVRLATNCDPIIETIRLATEPGYRPADIKPLRGAAIEFMVRQVDGAPRPGGLEQAWNSVGVVDLEVYPHRLQELGTPVNGDFRDRIGHVICVGSTGVLASRHVGEAVHRVTWGSSTAVTEDVPGGTTLVDWTREHHKRPVGLVRGTESSHEFLSHRLQATEHLAEEVIDGREVSGRPRTIKALRNRFAQRYHSTRRVLMRTASIRTKEFFVYDKLSRPSNQRVFANLALAPDYALPSEPRLDYIVFKGCGVVPKRLLDHARPPVLNIHGGWLPNYRGNHCYFYAYYHEAAERDLELLVGSTLHEVTPKVDDGTILDYSRTPAATARSVEHAYCLGELISFERFIRSLHFPSTRRFARNAQVPDDVRRHQPKEPSRLYLTKNRTPAEEVKLSLRKLGIPFIKRLTAKSKER</sequence>
<keyword evidence="2 4" id="KW-0547">Nucleotide-binding</keyword>
<dbReference type="RefSeq" id="WP_279674150.1">
    <property type="nucleotide sequence ID" value="NZ_CP122562.1"/>
</dbReference>
<dbReference type="PANTHER" id="PTHR43585">
    <property type="entry name" value="FUMIPYRROLE BIOSYNTHESIS PROTEIN C"/>
    <property type="match status" value="1"/>
</dbReference>
<dbReference type="GO" id="GO:0046872">
    <property type="term" value="F:metal ion binding"/>
    <property type="evidence" value="ECO:0007669"/>
    <property type="project" value="InterPro"/>
</dbReference>
<reference evidence="6 7" key="1">
    <citation type="submission" date="2023-03" db="EMBL/GenBank/DDBJ databases">
        <title>Complete genome sequences of several Auritidibacter ignavus strains isolated from ear infections.</title>
        <authorList>
            <person name="Baehr T."/>
            <person name="Baumhoegger A.M."/>
        </authorList>
    </citation>
    <scope>NUCLEOTIDE SEQUENCE [LARGE SCALE GENOMIC DNA]</scope>
    <source>
        <strain evidence="6 7">BABAE-6</strain>
    </source>
</reference>
<evidence type="ECO:0000256" key="4">
    <source>
        <dbReference type="PROSITE-ProRule" id="PRU00409"/>
    </source>
</evidence>
<evidence type="ECO:0000256" key="1">
    <source>
        <dbReference type="ARBA" id="ARBA00022598"/>
    </source>
</evidence>
<dbReference type="EMBL" id="CP122566">
    <property type="protein sequence ID" value="WGH94295.1"/>
    <property type="molecule type" value="Genomic_DNA"/>
</dbReference>
<evidence type="ECO:0000256" key="3">
    <source>
        <dbReference type="ARBA" id="ARBA00022840"/>
    </source>
</evidence>
<dbReference type="InterPro" id="IPR011761">
    <property type="entry name" value="ATP-grasp"/>
</dbReference>
<dbReference type="Pfam" id="PF00551">
    <property type="entry name" value="Formyl_trans_N"/>
    <property type="match status" value="1"/>
</dbReference>
<dbReference type="Gene3D" id="3.30.470.20">
    <property type="entry name" value="ATP-grasp fold, B domain"/>
    <property type="match status" value="1"/>
</dbReference>
<dbReference type="GO" id="GO:0016874">
    <property type="term" value="F:ligase activity"/>
    <property type="evidence" value="ECO:0007669"/>
    <property type="project" value="UniProtKB-KW"/>
</dbReference>
<keyword evidence="1" id="KW-0436">Ligase</keyword>
<organism evidence="6 7">
    <name type="scientific">Auritidibacter ignavus</name>
    <dbReference type="NCBI Taxonomy" id="678932"/>
    <lineage>
        <taxon>Bacteria</taxon>
        <taxon>Bacillati</taxon>
        <taxon>Actinomycetota</taxon>
        <taxon>Actinomycetes</taxon>
        <taxon>Micrococcales</taxon>
        <taxon>Micrococcaceae</taxon>
        <taxon>Auritidibacter</taxon>
    </lineage>
</organism>
<dbReference type="SUPFAM" id="SSF56059">
    <property type="entry name" value="Glutathione synthetase ATP-binding domain-like"/>
    <property type="match status" value="1"/>
</dbReference>
<dbReference type="PANTHER" id="PTHR43585:SF2">
    <property type="entry name" value="ATP-GRASP ENZYME FSQD"/>
    <property type="match status" value="1"/>
</dbReference>
<dbReference type="InterPro" id="IPR002376">
    <property type="entry name" value="Formyl_transf_N"/>
</dbReference>
<protein>
    <submittedName>
        <fullName evidence="6">ATP-grasp domain-containing protein</fullName>
    </submittedName>
</protein>
<evidence type="ECO:0000313" key="7">
    <source>
        <dbReference type="Proteomes" id="UP001224674"/>
    </source>
</evidence>
<gene>
    <name evidence="6" type="ORF">QDX21_05765</name>
</gene>
<evidence type="ECO:0000256" key="2">
    <source>
        <dbReference type="ARBA" id="ARBA00022741"/>
    </source>
</evidence>
<dbReference type="SUPFAM" id="SSF53328">
    <property type="entry name" value="Formyltransferase"/>
    <property type="match status" value="1"/>
</dbReference>
<dbReference type="GO" id="GO:0005524">
    <property type="term" value="F:ATP binding"/>
    <property type="evidence" value="ECO:0007669"/>
    <property type="project" value="UniProtKB-UniRule"/>
</dbReference>
<dbReference type="Pfam" id="PF02655">
    <property type="entry name" value="ATP-grasp_3"/>
    <property type="match status" value="1"/>
</dbReference>
<dbReference type="InterPro" id="IPR036477">
    <property type="entry name" value="Formyl_transf_N_sf"/>
</dbReference>
<keyword evidence="7" id="KW-1185">Reference proteome</keyword>
<dbReference type="InterPro" id="IPR052032">
    <property type="entry name" value="ATP-dep_AA_Ligase"/>
</dbReference>
<name>A0AAJ6AJ76_9MICC</name>
<accession>A0AAJ6AJ76</accession>
<feature type="domain" description="ATP-grasp" evidence="5">
    <location>
        <begin position="40"/>
        <end position="246"/>
    </location>
</feature>
<evidence type="ECO:0000259" key="5">
    <source>
        <dbReference type="PROSITE" id="PS50975"/>
    </source>
</evidence>
<dbReference type="PROSITE" id="PS50975">
    <property type="entry name" value="ATP_GRASP"/>
    <property type="match status" value="1"/>
</dbReference>
<dbReference type="InterPro" id="IPR003806">
    <property type="entry name" value="ATP-grasp_PylC-type"/>
</dbReference>
<keyword evidence="3 4" id="KW-0067">ATP-binding</keyword>
<evidence type="ECO:0000313" key="6">
    <source>
        <dbReference type="EMBL" id="WGH94295.1"/>
    </source>
</evidence>
<proteinExistence type="predicted"/>